<comment type="subunit">
    <text evidence="9">Component of the mitochondrial contact site and cristae organizing system (MICOS) complex.</text>
</comment>
<keyword evidence="11" id="KW-1185">Reference proteome</keyword>
<dbReference type="Pfam" id="PF04418">
    <property type="entry name" value="DUF543"/>
    <property type="match status" value="1"/>
</dbReference>
<evidence type="ECO:0000313" key="11">
    <source>
        <dbReference type="Proteomes" id="UP000037069"/>
    </source>
</evidence>
<dbReference type="GO" id="GO:0061617">
    <property type="term" value="C:MICOS complex"/>
    <property type="evidence" value="ECO:0007669"/>
    <property type="project" value="UniProtKB-UniRule"/>
</dbReference>
<evidence type="ECO:0000313" key="10">
    <source>
        <dbReference type="EMBL" id="KNC26732.1"/>
    </source>
</evidence>
<keyword evidence="6" id="KW-1133">Transmembrane helix</keyword>
<protein>
    <recommendedName>
        <fullName evidence="9">MICOS complex subunit MIC10</fullName>
    </recommendedName>
</protein>
<dbReference type="STRING" id="7375.A0A0L0C3A5"/>
<dbReference type="EMBL" id="JRES01000960">
    <property type="protein sequence ID" value="KNC26732.1"/>
    <property type="molecule type" value="Genomic_DNA"/>
</dbReference>
<dbReference type="AlphaFoldDB" id="A0A0L0C3A5"/>
<organism evidence="10 11">
    <name type="scientific">Lucilia cuprina</name>
    <name type="common">Green bottle fly</name>
    <name type="synonym">Australian sheep blowfly</name>
    <dbReference type="NCBI Taxonomy" id="7375"/>
    <lineage>
        <taxon>Eukaryota</taxon>
        <taxon>Metazoa</taxon>
        <taxon>Ecdysozoa</taxon>
        <taxon>Arthropoda</taxon>
        <taxon>Hexapoda</taxon>
        <taxon>Insecta</taxon>
        <taxon>Pterygota</taxon>
        <taxon>Neoptera</taxon>
        <taxon>Endopterygota</taxon>
        <taxon>Diptera</taxon>
        <taxon>Brachycera</taxon>
        <taxon>Muscomorpha</taxon>
        <taxon>Oestroidea</taxon>
        <taxon>Calliphoridae</taxon>
        <taxon>Luciliinae</taxon>
        <taxon>Lucilia</taxon>
    </lineage>
</organism>
<sequence length="136" mass="15162">MSSSPHQTAFMEEEFASLLDRCCVDAFLKSSSGLVIGFLASSLFLKRRKWPTLFGMGFGLGYAYASSSSIERLQVENGIPTKGSVCYLASKKPNMARESAMVIPGIPSFGICRTLLKQMIMRINVWMHYMLTVFLE</sequence>
<evidence type="ECO:0000256" key="9">
    <source>
        <dbReference type="RuleBase" id="RU363011"/>
    </source>
</evidence>
<dbReference type="PANTHER" id="PTHR21304">
    <property type="entry name" value="MICOS COMPLEX SUBUNIT MIC10"/>
    <property type="match status" value="1"/>
</dbReference>
<comment type="subcellular location">
    <subcellularLocation>
        <location evidence="2 9">Mitochondrion inner membrane</location>
        <topology evidence="2 9">Single-pass membrane protein</topology>
    </subcellularLocation>
</comment>
<comment type="function">
    <text evidence="1 9">Component of the MICOS complex, a large protein complex of the mitochondrial inner membrane that plays crucial roles in the maintenance of crista junctions, inner membrane architecture, and formation of contact sites to the outer membrane.</text>
</comment>
<keyword evidence="8" id="KW-0472">Membrane</keyword>
<reference evidence="10 11" key="1">
    <citation type="journal article" date="2015" name="Nat. Commun.">
        <title>Lucilia cuprina genome unlocks parasitic fly biology to underpin future interventions.</title>
        <authorList>
            <person name="Anstead C.A."/>
            <person name="Korhonen P.K."/>
            <person name="Young N.D."/>
            <person name="Hall R.S."/>
            <person name="Jex A.R."/>
            <person name="Murali S.C."/>
            <person name="Hughes D.S."/>
            <person name="Lee S.F."/>
            <person name="Perry T."/>
            <person name="Stroehlein A.J."/>
            <person name="Ansell B.R."/>
            <person name="Breugelmans B."/>
            <person name="Hofmann A."/>
            <person name="Qu J."/>
            <person name="Dugan S."/>
            <person name="Lee S.L."/>
            <person name="Chao H."/>
            <person name="Dinh H."/>
            <person name="Han Y."/>
            <person name="Doddapaneni H.V."/>
            <person name="Worley K.C."/>
            <person name="Muzny D.M."/>
            <person name="Ioannidis P."/>
            <person name="Waterhouse R.M."/>
            <person name="Zdobnov E.M."/>
            <person name="James P.J."/>
            <person name="Bagnall N.H."/>
            <person name="Kotze A.C."/>
            <person name="Gibbs R.A."/>
            <person name="Richards S."/>
            <person name="Batterham P."/>
            <person name="Gasser R.B."/>
        </authorList>
    </citation>
    <scope>NUCLEOTIDE SEQUENCE [LARGE SCALE GENOMIC DNA]</scope>
    <source>
        <strain evidence="10 11">LS</strain>
        <tissue evidence="10">Full body</tissue>
    </source>
</reference>
<accession>A0A0L0C3A5</accession>
<keyword evidence="4" id="KW-0812">Transmembrane</keyword>
<evidence type="ECO:0000256" key="7">
    <source>
        <dbReference type="ARBA" id="ARBA00023128"/>
    </source>
</evidence>
<evidence type="ECO:0000256" key="6">
    <source>
        <dbReference type="ARBA" id="ARBA00022989"/>
    </source>
</evidence>
<gene>
    <name evidence="10" type="ORF">FF38_11377</name>
</gene>
<evidence type="ECO:0000256" key="2">
    <source>
        <dbReference type="ARBA" id="ARBA00004434"/>
    </source>
</evidence>
<keyword evidence="5 9" id="KW-0999">Mitochondrion inner membrane</keyword>
<comment type="caution">
    <text evidence="10">The sequence shown here is derived from an EMBL/GenBank/DDBJ whole genome shotgun (WGS) entry which is preliminary data.</text>
</comment>
<keyword evidence="7 9" id="KW-0496">Mitochondrion</keyword>
<name>A0A0L0C3A5_LUCCU</name>
<dbReference type="InterPro" id="IPR007512">
    <property type="entry name" value="Mic10"/>
</dbReference>
<dbReference type="PANTHER" id="PTHR21304:SF0">
    <property type="entry name" value="MICOS COMPLEX SUBUNIT MIC10"/>
    <property type="match status" value="1"/>
</dbReference>
<evidence type="ECO:0000256" key="8">
    <source>
        <dbReference type="ARBA" id="ARBA00023136"/>
    </source>
</evidence>
<evidence type="ECO:0000256" key="3">
    <source>
        <dbReference type="ARBA" id="ARBA00006792"/>
    </source>
</evidence>
<comment type="similarity">
    <text evidence="3 9">Belongs to the MICOS complex subunit Mic10 family.</text>
</comment>
<dbReference type="Proteomes" id="UP000037069">
    <property type="component" value="Unassembled WGS sequence"/>
</dbReference>
<proteinExistence type="inferred from homology"/>
<evidence type="ECO:0000256" key="4">
    <source>
        <dbReference type="ARBA" id="ARBA00022692"/>
    </source>
</evidence>
<evidence type="ECO:0000256" key="1">
    <source>
        <dbReference type="ARBA" id="ARBA00002689"/>
    </source>
</evidence>
<evidence type="ECO:0000256" key="5">
    <source>
        <dbReference type="ARBA" id="ARBA00022792"/>
    </source>
</evidence>